<dbReference type="HOGENOM" id="CLU_019602_18_0_6"/>
<proteinExistence type="inferred from homology"/>
<dbReference type="CDD" id="cd13703">
    <property type="entry name" value="PBP2_HisJ_LAO"/>
    <property type="match status" value="1"/>
</dbReference>
<dbReference type="eggNOG" id="COG0834">
    <property type="taxonomic scope" value="Bacteria"/>
</dbReference>
<dbReference type="GO" id="GO:0030313">
    <property type="term" value="C:cell envelope"/>
    <property type="evidence" value="ECO:0007669"/>
    <property type="project" value="UniProtKB-SubCell"/>
</dbReference>
<dbReference type="STRING" id="298386.PBPRB1128"/>
<dbReference type="PROSITE" id="PS01039">
    <property type="entry name" value="SBP_BACTERIAL_3"/>
    <property type="match status" value="1"/>
</dbReference>
<dbReference type="InterPro" id="IPR001638">
    <property type="entry name" value="Solute-binding_3/MltF_N"/>
</dbReference>
<dbReference type="Proteomes" id="UP000000593">
    <property type="component" value="Chromosome 2"/>
</dbReference>
<dbReference type="Gene3D" id="3.40.190.10">
    <property type="entry name" value="Periplasmic binding protein-like II"/>
    <property type="match status" value="2"/>
</dbReference>
<evidence type="ECO:0000256" key="5">
    <source>
        <dbReference type="SAM" id="SignalP"/>
    </source>
</evidence>
<dbReference type="PANTHER" id="PTHR35936:SF13">
    <property type="entry name" value="HISTIDINE-BINDING PERIPLASMIC PROTEIN"/>
    <property type="match status" value="1"/>
</dbReference>
<dbReference type="SMART" id="SM00062">
    <property type="entry name" value="PBPb"/>
    <property type="match status" value="1"/>
</dbReference>
<evidence type="ECO:0000313" key="8">
    <source>
        <dbReference type="Proteomes" id="UP000000593"/>
    </source>
</evidence>
<evidence type="ECO:0000256" key="3">
    <source>
        <dbReference type="ARBA" id="ARBA00022729"/>
    </source>
</evidence>
<dbReference type="PANTHER" id="PTHR35936">
    <property type="entry name" value="MEMBRANE-BOUND LYTIC MUREIN TRANSGLYCOSYLASE F"/>
    <property type="match status" value="1"/>
</dbReference>
<protein>
    <submittedName>
        <fullName evidence="7">Hypothetical amino acid ABC transporter, periplasmic amino acid-binding protein</fullName>
    </submittedName>
</protein>
<organism evidence="7 8">
    <name type="scientific">Photobacterium profundum (strain SS9)</name>
    <dbReference type="NCBI Taxonomy" id="298386"/>
    <lineage>
        <taxon>Bacteria</taxon>
        <taxon>Pseudomonadati</taxon>
        <taxon>Pseudomonadota</taxon>
        <taxon>Gammaproteobacteria</taxon>
        <taxon>Vibrionales</taxon>
        <taxon>Vibrionaceae</taxon>
        <taxon>Photobacterium</taxon>
    </lineage>
</organism>
<gene>
    <name evidence="7" type="primary">PA2923</name>
    <name evidence="7" type="ordered locus">PBPRB1128</name>
</gene>
<comment type="subcellular location">
    <subcellularLocation>
        <location evidence="1">Cell envelope</location>
    </subcellularLocation>
</comment>
<evidence type="ECO:0000256" key="4">
    <source>
        <dbReference type="RuleBase" id="RU003744"/>
    </source>
</evidence>
<dbReference type="KEGG" id="ppr:PBPRB1128"/>
<keyword evidence="8" id="KW-1185">Reference proteome</keyword>
<reference evidence="8" key="1">
    <citation type="journal article" date="2005" name="Science">
        <title>Life at depth: Photobacterium profundum genome sequence and expression analysis.</title>
        <authorList>
            <person name="Vezzi A."/>
            <person name="Campanaro S."/>
            <person name="D'Angelo M."/>
            <person name="Simonato F."/>
            <person name="Vitulo N."/>
            <person name="Lauro F.M."/>
            <person name="Cestaro A."/>
            <person name="Malacrida G."/>
            <person name="Simionati B."/>
            <person name="Cannata N."/>
            <person name="Romualdi C."/>
            <person name="Bartlett D.H."/>
            <person name="Valle G."/>
        </authorList>
    </citation>
    <scope>NUCLEOTIDE SEQUENCE [LARGE SCALE GENOMIC DNA]</scope>
    <source>
        <strain evidence="8">ATCC BAA-1253 / SS9</strain>
    </source>
</reference>
<feature type="chain" id="PRO_5004276073" evidence="5">
    <location>
        <begin position="35"/>
        <end position="271"/>
    </location>
</feature>
<accession>Q6LI80</accession>
<keyword evidence="3 5" id="KW-0732">Signal</keyword>
<sequence length="271" mass="30223">MRYNNINRKRDLMMKKLMSVGIILASALFTTAQAADEKVIRLASDFTYPPFNYKDASGTPKGFDIEIADALCAEAKLKCEWVSQNWDGLIPALLSRKADAIMASMRITEDRKKRVLFTDKYYQTPARFVTGKDSGITIDTAGLDGKTIGVQLGTIHDRYVTDIYGDVAKIRRYTGQDEVYLDLVSGRLDAVFGNSDQLVLAFLEKERGKDFALAGEPVTDKAYIGEGTALALRLQDKKLADKFNQAIKTIRENGTYDKIAAGYFSFDIYGE</sequence>
<evidence type="ECO:0000256" key="1">
    <source>
        <dbReference type="ARBA" id="ARBA00004196"/>
    </source>
</evidence>
<name>Q6LI80_PHOPR</name>
<evidence type="ECO:0000259" key="6">
    <source>
        <dbReference type="SMART" id="SM00062"/>
    </source>
</evidence>
<dbReference type="EMBL" id="CR378678">
    <property type="protein sequence ID" value="CAG23000.1"/>
    <property type="molecule type" value="Genomic_DNA"/>
</dbReference>
<feature type="domain" description="Solute-binding protein family 3/N-terminal" evidence="6">
    <location>
        <begin position="39"/>
        <end position="267"/>
    </location>
</feature>
<dbReference type="SUPFAM" id="SSF53850">
    <property type="entry name" value="Periplasmic binding protein-like II"/>
    <property type="match status" value="1"/>
</dbReference>
<feature type="signal peptide" evidence="5">
    <location>
        <begin position="1"/>
        <end position="34"/>
    </location>
</feature>
<dbReference type="AlphaFoldDB" id="Q6LI80"/>
<dbReference type="Pfam" id="PF00497">
    <property type="entry name" value="SBP_bac_3"/>
    <property type="match status" value="1"/>
</dbReference>
<evidence type="ECO:0000256" key="2">
    <source>
        <dbReference type="ARBA" id="ARBA00010333"/>
    </source>
</evidence>
<comment type="similarity">
    <text evidence="2 4">Belongs to the bacterial solute-binding protein 3 family.</text>
</comment>
<evidence type="ECO:0000313" key="7">
    <source>
        <dbReference type="EMBL" id="CAG23000.1"/>
    </source>
</evidence>
<dbReference type="InterPro" id="IPR018313">
    <property type="entry name" value="SBP_3_CS"/>
</dbReference>